<evidence type="ECO:0000313" key="4">
    <source>
        <dbReference type="Proteomes" id="UP000609121"/>
    </source>
</evidence>
<dbReference type="RefSeq" id="WP_193178926.1">
    <property type="nucleotide sequence ID" value="NZ_JACVXA010000001.1"/>
</dbReference>
<dbReference type="Proteomes" id="UP000609121">
    <property type="component" value="Unassembled WGS sequence"/>
</dbReference>
<feature type="region of interest" description="Disordered" evidence="1">
    <location>
        <begin position="240"/>
        <end position="265"/>
    </location>
</feature>
<organism evidence="3 4">
    <name type="scientific">Mangrovicoccus algicola</name>
    <dbReference type="NCBI Taxonomy" id="2771008"/>
    <lineage>
        <taxon>Bacteria</taxon>
        <taxon>Pseudomonadati</taxon>
        <taxon>Pseudomonadota</taxon>
        <taxon>Alphaproteobacteria</taxon>
        <taxon>Rhodobacterales</taxon>
        <taxon>Paracoccaceae</taxon>
        <taxon>Mangrovicoccus</taxon>
    </lineage>
</organism>
<dbReference type="Gene3D" id="3.40.50.11550">
    <property type="match status" value="1"/>
</dbReference>
<evidence type="ECO:0000256" key="1">
    <source>
        <dbReference type="SAM" id="MobiDB-lite"/>
    </source>
</evidence>
<name>A0A8J7CYK3_9RHOB</name>
<sequence length="265" mass="26921">MALAPAAPAGAEGPPPAAPAAALEAARGSQIVLLGETHDNPHHHALQAAIVGALRPAAIVFEMLSPAQAARLEGLTGRTEPALREALGWDGSGWPDFAMYYPIFAAAPGAAVLGAGVPAEALRRAIADGAAAAFGPAAGRYGLEDALPPPELAARTDLQNEAHCGALPAEILPGMVEAQRLRDAAFARTALEALDRHGPPVVVIAGRGHVRRDWGIPAALAAAAPQIPVAAIALSETVPEDPGGRFDAEIVTPAPPREDPCAAFD</sequence>
<evidence type="ECO:0000259" key="2">
    <source>
        <dbReference type="Pfam" id="PF04187"/>
    </source>
</evidence>
<accession>A0A8J7CYK3</accession>
<dbReference type="EMBL" id="JACVXA010000001">
    <property type="protein sequence ID" value="MBE3636643.1"/>
    <property type="molecule type" value="Genomic_DNA"/>
</dbReference>
<gene>
    <name evidence="3" type="ORF">ICN82_00320</name>
</gene>
<feature type="compositionally biased region" description="Basic and acidic residues" evidence="1">
    <location>
        <begin position="256"/>
        <end position="265"/>
    </location>
</feature>
<evidence type="ECO:0000313" key="3">
    <source>
        <dbReference type="EMBL" id="MBE3636643.1"/>
    </source>
</evidence>
<dbReference type="InterPro" id="IPR007314">
    <property type="entry name" value="Cofac_haem-bd_dom"/>
</dbReference>
<feature type="domain" description="Haem-binding uptake Tiki superfamily ChaN" evidence="2">
    <location>
        <begin position="23"/>
        <end position="220"/>
    </location>
</feature>
<reference evidence="3" key="1">
    <citation type="submission" date="2020-09" db="EMBL/GenBank/DDBJ databases">
        <title>A novel bacterium of genus Mangrovicoccus, isolated from South China Sea.</title>
        <authorList>
            <person name="Huang H."/>
            <person name="Mo K."/>
            <person name="Hu Y."/>
        </authorList>
    </citation>
    <scope>NUCLEOTIDE SEQUENCE</scope>
    <source>
        <strain evidence="3">HB182678</strain>
    </source>
</reference>
<dbReference type="SUPFAM" id="SSF159501">
    <property type="entry name" value="EreA/ChaN-like"/>
    <property type="match status" value="1"/>
</dbReference>
<comment type="caution">
    <text evidence="3">The sequence shown here is derived from an EMBL/GenBank/DDBJ whole genome shotgun (WGS) entry which is preliminary data.</text>
</comment>
<dbReference type="CDD" id="cd14727">
    <property type="entry name" value="ChanN-like"/>
    <property type="match status" value="1"/>
</dbReference>
<keyword evidence="4" id="KW-1185">Reference proteome</keyword>
<keyword evidence="3" id="KW-0449">Lipoprotein</keyword>
<dbReference type="AlphaFoldDB" id="A0A8J7CYK3"/>
<proteinExistence type="predicted"/>
<protein>
    <submittedName>
        <fullName evidence="3">ChaN family lipoprotein</fullName>
    </submittedName>
</protein>
<dbReference type="Pfam" id="PF04187">
    <property type="entry name" value="Cofac_haem_bdg"/>
    <property type="match status" value="1"/>
</dbReference>